<dbReference type="PANTHER" id="PTHR40088:SF1">
    <property type="entry name" value="PECTATE LYASE PEL9"/>
    <property type="match status" value="1"/>
</dbReference>
<dbReference type="InterPro" id="IPR022038">
    <property type="entry name" value="Ig-like_bact"/>
</dbReference>
<evidence type="ECO:0000256" key="2">
    <source>
        <dbReference type="ARBA" id="ARBA00004613"/>
    </source>
</evidence>
<evidence type="ECO:0000313" key="15">
    <source>
        <dbReference type="Proteomes" id="UP000665043"/>
    </source>
</evidence>
<dbReference type="Gene3D" id="2.60.120.560">
    <property type="entry name" value="Exo-inulinase, domain 1"/>
    <property type="match status" value="1"/>
</dbReference>
<dbReference type="SUPFAM" id="SSF51126">
    <property type="entry name" value="Pectin lyase-like"/>
    <property type="match status" value="1"/>
</dbReference>
<evidence type="ECO:0000259" key="12">
    <source>
        <dbReference type="Pfam" id="PF25849"/>
    </source>
</evidence>
<gene>
    <name evidence="14" type="ORF">ERJ70_07430</name>
</gene>
<organism evidence="14 15">
    <name type="scientific">Sediminibacillus dalangtanensis</name>
    <dbReference type="NCBI Taxonomy" id="2729421"/>
    <lineage>
        <taxon>Bacteria</taxon>
        <taxon>Bacillati</taxon>
        <taxon>Bacillota</taxon>
        <taxon>Bacilli</taxon>
        <taxon>Bacillales</taxon>
        <taxon>Bacillaceae</taxon>
        <taxon>Sediminibacillus</taxon>
    </lineage>
</organism>
<feature type="chain" id="PRO_5047152520" evidence="9">
    <location>
        <begin position="29"/>
        <end position="1374"/>
    </location>
</feature>
<evidence type="ECO:0000313" key="14">
    <source>
        <dbReference type="EMBL" id="QTM99149.1"/>
    </source>
</evidence>
<dbReference type="Pfam" id="PF25849">
    <property type="entry name" value="PelX_N"/>
    <property type="match status" value="2"/>
</dbReference>
<keyword evidence="3" id="KW-0964">Secreted</keyword>
<feature type="domain" description="Pectate disaccharide-lyase-like N-terminal" evidence="12">
    <location>
        <begin position="59"/>
        <end position="123"/>
    </location>
</feature>
<keyword evidence="15" id="KW-1185">Reference proteome</keyword>
<evidence type="ECO:0000256" key="1">
    <source>
        <dbReference type="ARBA" id="ARBA00001913"/>
    </source>
</evidence>
<keyword evidence="6" id="KW-0106">Calcium</keyword>
<keyword evidence="7 14" id="KW-0456">Lyase</keyword>
<dbReference type="InterPro" id="IPR006626">
    <property type="entry name" value="PbH1"/>
</dbReference>
<dbReference type="InterPro" id="IPR058863">
    <property type="entry name" value="PelX-like_Ig"/>
</dbReference>
<keyword evidence="5 9" id="KW-0732">Signal</keyword>
<dbReference type="Pfam" id="PF07523">
    <property type="entry name" value="Big_3"/>
    <property type="match status" value="3"/>
</dbReference>
<feature type="domain" description="Pectate disaccharide-lyase-like N-terminal" evidence="12">
    <location>
        <begin position="589"/>
        <end position="778"/>
    </location>
</feature>
<dbReference type="InterPro" id="IPR039448">
    <property type="entry name" value="Beta_helix"/>
</dbReference>
<keyword evidence="4" id="KW-0479">Metal-binding</keyword>
<dbReference type="GO" id="GO:0016829">
    <property type="term" value="F:lyase activity"/>
    <property type="evidence" value="ECO:0007669"/>
    <property type="project" value="UniProtKB-KW"/>
</dbReference>
<feature type="signal peptide" evidence="9">
    <location>
        <begin position="1"/>
        <end position="28"/>
    </location>
</feature>
<dbReference type="InterPro" id="IPR052052">
    <property type="entry name" value="Polysaccharide_Lyase_9"/>
</dbReference>
<evidence type="ECO:0000256" key="4">
    <source>
        <dbReference type="ARBA" id="ARBA00022723"/>
    </source>
</evidence>
<dbReference type="EMBL" id="CP046956">
    <property type="protein sequence ID" value="QTM99149.1"/>
    <property type="molecule type" value="Genomic_DNA"/>
</dbReference>
<evidence type="ECO:0000256" key="5">
    <source>
        <dbReference type="ARBA" id="ARBA00022729"/>
    </source>
</evidence>
<accession>A0ABX7VQK6</accession>
<dbReference type="Pfam" id="PF25850">
    <property type="entry name" value="PelX_Ig"/>
    <property type="match status" value="1"/>
</dbReference>
<feature type="domain" description="Pectate disaccharide-lyase-like central Ig-like" evidence="13">
    <location>
        <begin position="799"/>
        <end position="882"/>
    </location>
</feature>
<feature type="domain" description="Ig-like" evidence="10">
    <location>
        <begin position="237"/>
        <end position="300"/>
    </location>
</feature>
<evidence type="ECO:0000259" key="10">
    <source>
        <dbReference type="Pfam" id="PF07523"/>
    </source>
</evidence>
<name>A0ABX7VQK6_9BACI</name>
<proteinExistence type="inferred from homology"/>
<protein>
    <submittedName>
        <fullName evidence="14">Exopolygalacturonate lyase</fullName>
    </submittedName>
</protein>
<reference evidence="14 15" key="1">
    <citation type="submission" date="2019-12" db="EMBL/GenBank/DDBJ databases">
        <title>The whole genome sequencing of a strain isolated from a Mars analog, Dalangtan Playa.</title>
        <authorList>
            <person name="Huang T."/>
        </authorList>
    </citation>
    <scope>NUCLEOTIDE SEQUENCE [LARGE SCALE GENOMIC DNA]</scope>
    <source>
        <strain evidence="14 15">DP4-553-S</strain>
    </source>
</reference>
<dbReference type="InterPro" id="IPR012334">
    <property type="entry name" value="Pectin_lyas_fold"/>
</dbReference>
<dbReference type="RefSeq" id="WP_209368315.1">
    <property type="nucleotide sequence ID" value="NZ_CP046956.1"/>
</dbReference>
<evidence type="ECO:0000256" key="3">
    <source>
        <dbReference type="ARBA" id="ARBA00022525"/>
    </source>
</evidence>
<sequence length="1374" mass="150486">MKKKCFRLFLVLASCLLIFSNLSLSVLAGPNKNSTNNEWQFAAFGSNTSEEKNPRPLFHEDGSFRMDAKGGKIASSEEGLSFYFMELPADSNFELHTTVKVDRYSPDSQRSFGLMVRDQVADSGDSGKITSNYLAVGGLDDQMRGFYNQAGLTKMNPFDKSNPPVTGESYDLSIKKSGESYEVAVNGEKQAVSLPDGLSDKLYAGFYVARDAAVTFEDYSLNVADQVPDHLQVDAEHMKQSYLIGEQLHLEGLLVTAVYSDGSRELLDSDDFFITGFDSTTAGTTSIAIHYAGASAELNLEIRDLALTDLHIKYNPAKTDYYLQDTFEPDGLVVEAEFDEGYLVEELEEEQLQFVIDGEIIDPADYRFNEPGGKMVIVQPKQNPAISVSFQVTVSEAELTGLEIQKAPVKTTYYPGDELDLAGLIVEATYSDGYVERVMRRQLTASEIDTETLGNQQVKLFYKQTETAFTIQVKEKELQGLKVMSYPKTTYQIGEEFTSKGLKVGKLYDNQDVEQIDETAYQLDTSAFNGGKTGVYPIQIIPTKDGIDPITFDVTVRDPLQPEWKSIQFGQSTGPEKNYIEQLDNGAVRIVAEPGAGKVTGDHDGITFYYTEVDAESDNFQLSADITVREYAKSPAHDGQESFGIMARDAIGKEGDSGVFASNIAAIGGFSGGTQEKNGTQLFIRTGVETPDDAGSNGIQKMMLDEEKPTPGNTYPEEAYRLTLSKTNSGFSGQINDGEQAVFFEPDILNVQDSKMYVGFYTARLADIEVHDIEFEATAQATDPPKVDPPAEPVKPKLEVLSRSKTSESAYELRLRPNVDGFVTVKQGEESVARFHSLQAGETSAITTDLNANQANDFSISFVPDDTQYLTDYKKIVQNFTVSMKTFRSGRDIHAAPNGSPEGTGTKENPLDLDTAIAYVQPGQKIILADGNYERNQKLEIEKYNDGTEEARKYLVAEDGARPVIDFDKKSEGVVLSGDYWHVTGIDFTRSAGNTKGFTVGGSHNIIEQSRFYENGDTGLQISRTISEAPSEEWPSDNLVLNSESFDNRDPSDNNADGFAAKLTAGENNVFRGCIAHHNIDDGWDLYTKAGTGAIGAVLIEDSVAYENGTLSDGTVGDGDKNGFKLGGEGIHVPHVIKDSIAFSNGAAGFTSNSNPGVIAENNVAYDNAGGNIDFSTYGGIESDFTINRFISYQTAYTVSDVYPADLASGTNFFFDGEQTENSTGVNLTDESFVSLEPELPYQRDAEGAIIKGDFLKVQLPAEITLHPHIIKKNKGKKSGKRGPKLNVFIELDQGINLENIEVNKVKLDGDLRPIDQKSMKIGDHDKDGIPELKLQFSRSALEAKLEKGKQLITIDGELTSGLPFQGQAEILVK</sequence>
<feature type="domain" description="Ig-like" evidence="10">
    <location>
        <begin position="408"/>
        <end position="473"/>
    </location>
</feature>
<dbReference type="SMART" id="SM00710">
    <property type="entry name" value="PbH1"/>
    <property type="match status" value="5"/>
</dbReference>
<evidence type="ECO:0000256" key="6">
    <source>
        <dbReference type="ARBA" id="ARBA00022837"/>
    </source>
</evidence>
<comment type="cofactor">
    <cofactor evidence="1">
        <name>Ca(2+)</name>
        <dbReference type="ChEBI" id="CHEBI:29108"/>
    </cofactor>
</comment>
<evidence type="ECO:0000259" key="11">
    <source>
        <dbReference type="Pfam" id="PF13229"/>
    </source>
</evidence>
<comment type="subcellular location">
    <subcellularLocation>
        <location evidence="2">Secreted</location>
    </subcellularLocation>
</comment>
<dbReference type="PANTHER" id="PTHR40088">
    <property type="entry name" value="PECTATE LYASE (EUROFUNG)"/>
    <property type="match status" value="1"/>
</dbReference>
<evidence type="ECO:0000259" key="13">
    <source>
        <dbReference type="Pfam" id="PF25850"/>
    </source>
</evidence>
<evidence type="ECO:0000256" key="9">
    <source>
        <dbReference type="SAM" id="SignalP"/>
    </source>
</evidence>
<dbReference type="Pfam" id="PF13229">
    <property type="entry name" value="Beta_helix"/>
    <property type="match status" value="1"/>
</dbReference>
<comment type="similarity">
    <text evidence="8">Belongs to the polysaccharide lyase 9 family.</text>
</comment>
<dbReference type="InterPro" id="IPR058953">
    <property type="entry name" value="PelX-like_N"/>
</dbReference>
<feature type="domain" description="Ig-like" evidence="10">
    <location>
        <begin position="486"/>
        <end position="556"/>
    </location>
</feature>
<dbReference type="Gene3D" id="2.60.40.3630">
    <property type="match status" value="4"/>
</dbReference>
<dbReference type="InterPro" id="IPR011050">
    <property type="entry name" value="Pectin_lyase_fold/virulence"/>
</dbReference>
<evidence type="ECO:0000256" key="8">
    <source>
        <dbReference type="ARBA" id="ARBA00038263"/>
    </source>
</evidence>
<dbReference type="Proteomes" id="UP000665043">
    <property type="component" value="Chromosome"/>
</dbReference>
<evidence type="ECO:0000256" key="7">
    <source>
        <dbReference type="ARBA" id="ARBA00023239"/>
    </source>
</evidence>
<dbReference type="Gene3D" id="2.160.20.10">
    <property type="entry name" value="Single-stranded right-handed beta-helix, Pectin lyase-like"/>
    <property type="match status" value="1"/>
</dbReference>
<feature type="domain" description="Right handed beta helix" evidence="11">
    <location>
        <begin position="973"/>
        <end position="1164"/>
    </location>
</feature>